<dbReference type="InterPro" id="IPR002182">
    <property type="entry name" value="NB-ARC"/>
</dbReference>
<dbReference type="Gene3D" id="3.40.50.300">
    <property type="entry name" value="P-loop containing nucleotide triphosphate hydrolases"/>
    <property type="match status" value="1"/>
</dbReference>
<reference evidence="2" key="1">
    <citation type="submission" date="2020-10" db="EMBL/GenBank/DDBJ databases">
        <authorList>
            <person name="Gilroy R."/>
        </authorList>
    </citation>
    <scope>NUCLEOTIDE SEQUENCE</scope>
    <source>
        <strain evidence="2">ChiSjej3B21-11622</strain>
    </source>
</reference>
<dbReference type="EMBL" id="DVFT01000100">
    <property type="protein sequence ID" value="HIQ96286.1"/>
    <property type="molecule type" value="Genomic_DNA"/>
</dbReference>
<evidence type="ECO:0000313" key="2">
    <source>
        <dbReference type="EMBL" id="HIQ96286.1"/>
    </source>
</evidence>
<dbReference type="Gene3D" id="1.25.40.10">
    <property type="entry name" value="Tetratricopeptide repeat domain"/>
    <property type="match status" value="1"/>
</dbReference>
<organism evidence="2 3">
    <name type="scientific">Candidatus Limivivens merdigallinarum</name>
    <dbReference type="NCBI Taxonomy" id="2840859"/>
    <lineage>
        <taxon>Bacteria</taxon>
        <taxon>Bacillati</taxon>
        <taxon>Bacillota</taxon>
        <taxon>Clostridia</taxon>
        <taxon>Lachnospirales</taxon>
        <taxon>Lachnospiraceae</taxon>
        <taxon>Lachnospiraceae incertae sedis</taxon>
        <taxon>Candidatus Limivivens</taxon>
    </lineage>
</organism>
<accession>A0A9D0ZVK1</accession>
<dbReference type="InterPro" id="IPR027417">
    <property type="entry name" value="P-loop_NTPase"/>
</dbReference>
<keyword evidence="2" id="KW-0067">ATP-binding</keyword>
<gene>
    <name evidence="2" type="ORF">IAB26_06960</name>
</gene>
<dbReference type="SUPFAM" id="SSF52540">
    <property type="entry name" value="P-loop containing nucleoside triphosphate hydrolases"/>
    <property type="match status" value="1"/>
</dbReference>
<sequence>MEKRIRDKADQWLVLRESGKGIRESFGETGMAYVQWLLIPGSPESGEIPDELVSRWNALLLQVFARTDRYRKPEEELWEDLRRILQDWDTWEETENDVSQIFLENWAVPRTSHFVGREEELARMRKCLSEVKILILFGMAGMGKSSLAKEYASRFQRAYDRAVLLPCERGIRDALADDSILPVRGLCYVPQGKRGELGWYCRKKLNRLREIITERTLLILDNLDDLVDSYFSRICQLPCRILVTTRMKPETPGIPAMEVGALKEQEELWESLAERTLKPEEKECLRKLSGLFGDNTLLIRRVSRRMLEYQGDLEAFQQEISQMTDLDDLFHLRELGVTEQQVMREASLLPLFGISMQEFQRYSSRASLGTLQKLERKGLLEYDGKRGWLSLHPLIRSHVRTVLGVDCKSLGSYLHAFAREMKDYWNFLREQKSHCHQYILALLKALPIETQGLEDLFVLADFLWQMGEWETAEQYVRRLYAFTREKKGESHRYTAWAANLAASVYYNQHRYVEASHWHRKAWEAYRDCQEKEPFYEALYLAKYSRCLWWEGERKEATACLKRAEGIYLTAIAEEPKIRRNKSFLVNLYIEQTRRCLEVKEYDQGLQWCRKAEHLCETIGAGEATRAFVCHDAARLLRGKGERERSSAYLEKALLYAEHSMESGDGERRAIQRDWKSWEKQE</sequence>
<protein>
    <submittedName>
        <fullName evidence="2">ATP-binding protein</fullName>
    </submittedName>
</protein>
<dbReference type="Pfam" id="PF13424">
    <property type="entry name" value="TPR_12"/>
    <property type="match status" value="1"/>
</dbReference>
<keyword evidence="2" id="KW-0547">Nucleotide-binding</keyword>
<feature type="domain" description="NB-ARC" evidence="1">
    <location>
        <begin position="121"/>
        <end position="248"/>
    </location>
</feature>
<reference evidence="2" key="2">
    <citation type="journal article" date="2021" name="PeerJ">
        <title>Extensive microbial diversity within the chicken gut microbiome revealed by metagenomics and culture.</title>
        <authorList>
            <person name="Gilroy R."/>
            <person name="Ravi A."/>
            <person name="Getino M."/>
            <person name="Pursley I."/>
            <person name="Horton D.L."/>
            <person name="Alikhan N.F."/>
            <person name="Baker D."/>
            <person name="Gharbi K."/>
            <person name="Hall N."/>
            <person name="Watson M."/>
            <person name="Adriaenssens E.M."/>
            <person name="Foster-Nyarko E."/>
            <person name="Jarju S."/>
            <person name="Secka A."/>
            <person name="Antonio M."/>
            <person name="Oren A."/>
            <person name="Chaudhuri R.R."/>
            <person name="La Ragione R."/>
            <person name="Hildebrand F."/>
            <person name="Pallen M.J."/>
        </authorList>
    </citation>
    <scope>NUCLEOTIDE SEQUENCE</scope>
    <source>
        <strain evidence="2">ChiSjej3B21-11622</strain>
    </source>
</reference>
<dbReference type="Pfam" id="PF00931">
    <property type="entry name" value="NB-ARC"/>
    <property type="match status" value="1"/>
</dbReference>
<comment type="caution">
    <text evidence="2">The sequence shown here is derived from an EMBL/GenBank/DDBJ whole genome shotgun (WGS) entry which is preliminary data.</text>
</comment>
<dbReference type="AlphaFoldDB" id="A0A9D0ZVK1"/>
<dbReference type="InterPro" id="IPR011990">
    <property type="entry name" value="TPR-like_helical_dom_sf"/>
</dbReference>
<dbReference type="PANTHER" id="PTHR47691:SF3">
    <property type="entry name" value="HTH-TYPE TRANSCRIPTIONAL REGULATOR RV0890C-RELATED"/>
    <property type="match status" value="1"/>
</dbReference>
<dbReference type="SUPFAM" id="SSF48452">
    <property type="entry name" value="TPR-like"/>
    <property type="match status" value="1"/>
</dbReference>
<dbReference type="GO" id="GO:0005524">
    <property type="term" value="F:ATP binding"/>
    <property type="evidence" value="ECO:0007669"/>
    <property type="project" value="UniProtKB-KW"/>
</dbReference>
<evidence type="ECO:0000259" key="1">
    <source>
        <dbReference type="Pfam" id="PF00931"/>
    </source>
</evidence>
<proteinExistence type="predicted"/>
<dbReference type="GO" id="GO:0043531">
    <property type="term" value="F:ADP binding"/>
    <property type="evidence" value="ECO:0007669"/>
    <property type="project" value="InterPro"/>
</dbReference>
<dbReference type="Proteomes" id="UP000886886">
    <property type="component" value="Unassembled WGS sequence"/>
</dbReference>
<name>A0A9D0ZVK1_9FIRM</name>
<dbReference type="PANTHER" id="PTHR47691">
    <property type="entry name" value="REGULATOR-RELATED"/>
    <property type="match status" value="1"/>
</dbReference>
<evidence type="ECO:0000313" key="3">
    <source>
        <dbReference type="Proteomes" id="UP000886886"/>
    </source>
</evidence>